<accession>A0ACA9QN52</accession>
<organism evidence="1 2">
    <name type="scientific">Dentiscutata heterogama</name>
    <dbReference type="NCBI Taxonomy" id="1316150"/>
    <lineage>
        <taxon>Eukaryota</taxon>
        <taxon>Fungi</taxon>
        <taxon>Fungi incertae sedis</taxon>
        <taxon>Mucoromycota</taxon>
        <taxon>Glomeromycotina</taxon>
        <taxon>Glomeromycetes</taxon>
        <taxon>Diversisporales</taxon>
        <taxon>Gigasporaceae</taxon>
        <taxon>Dentiscutata</taxon>
    </lineage>
</organism>
<dbReference type="EMBL" id="CAJVPU010048219">
    <property type="protein sequence ID" value="CAG8755186.1"/>
    <property type="molecule type" value="Genomic_DNA"/>
</dbReference>
<protein>
    <submittedName>
        <fullName evidence="1">14665_t:CDS:1</fullName>
    </submittedName>
</protein>
<evidence type="ECO:0000313" key="1">
    <source>
        <dbReference type="EMBL" id="CAG8755186.1"/>
    </source>
</evidence>
<feature type="non-terminal residue" evidence="1">
    <location>
        <position position="194"/>
    </location>
</feature>
<dbReference type="Proteomes" id="UP000789702">
    <property type="component" value="Unassembled WGS sequence"/>
</dbReference>
<evidence type="ECO:0000313" key="2">
    <source>
        <dbReference type="Proteomes" id="UP000789702"/>
    </source>
</evidence>
<reference evidence="1" key="1">
    <citation type="submission" date="2021-06" db="EMBL/GenBank/DDBJ databases">
        <authorList>
            <person name="Kallberg Y."/>
            <person name="Tangrot J."/>
            <person name="Rosling A."/>
        </authorList>
    </citation>
    <scope>NUCLEOTIDE SEQUENCE</scope>
    <source>
        <strain evidence="1">IL203A</strain>
    </source>
</reference>
<proteinExistence type="predicted"/>
<gene>
    <name evidence="1" type="ORF">DHETER_LOCUS14893</name>
</gene>
<comment type="caution">
    <text evidence="1">The sequence shown here is derived from an EMBL/GenBank/DDBJ whole genome shotgun (WGS) entry which is preliminary data.</text>
</comment>
<name>A0ACA9QN52_9GLOM</name>
<sequence length="194" mass="21912">MEDMWKTRKRPVPLVYEEIEKLKDTELQTDQTTDSNTLRDQRLWSLTENFSVFLDSIKRLSKRLLAEKSTNPDASLTFDKDDIDAIDFVTATSNLRARIFGIEEKTQFQVKAMAGNIIPAIATTNAIVAGMIVMQAFKVLNGDFNECKTVYCAPDRRPKSILSDSLNEPNPDCSVCYSAHVTLNVNVEKATLRD</sequence>
<keyword evidence="2" id="KW-1185">Reference proteome</keyword>